<evidence type="ECO:0000256" key="3">
    <source>
        <dbReference type="SAM" id="MobiDB-lite"/>
    </source>
</evidence>
<accession>A0A8H7D6U2</accession>
<organism evidence="5 6">
    <name type="scientific">Mycena sanguinolenta</name>
    <dbReference type="NCBI Taxonomy" id="230812"/>
    <lineage>
        <taxon>Eukaryota</taxon>
        <taxon>Fungi</taxon>
        <taxon>Dikarya</taxon>
        <taxon>Basidiomycota</taxon>
        <taxon>Agaricomycotina</taxon>
        <taxon>Agaricomycetes</taxon>
        <taxon>Agaricomycetidae</taxon>
        <taxon>Agaricales</taxon>
        <taxon>Marasmiineae</taxon>
        <taxon>Mycenaceae</taxon>
        <taxon>Mycena</taxon>
    </lineage>
</organism>
<dbReference type="PANTHER" id="PTHR10183">
    <property type="entry name" value="CALPAIN"/>
    <property type="match status" value="1"/>
</dbReference>
<feature type="domain" description="Calpain catalytic" evidence="4">
    <location>
        <begin position="99"/>
        <end position="390"/>
    </location>
</feature>
<proteinExistence type="predicted"/>
<dbReference type="InterPro" id="IPR038765">
    <property type="entry name" value="Papain-like_cys_pep_sf"/>
</dbReference>
<feature type="active site" evidence="1 2">
    <location>
        <position position="311"/>
    </location>
</feature>
<dbReference type="Gene3D" id="3.90.70.10">
    <property type="entry name" value="Cysteine proteinases"/>
    <property type="match status" value="1"/>
</dbReference>
<dbReference type="PROSITE" id="PS50203">
    <property type="entry name" value="CALPAIN_CAT"/>
    <property type="match status" value="1"/>
</dbReference>
<comment type="caution">
    <text evidence="5">The sequence shown here is derived from an EMBL/GenBank/DDBJ whole genome shotgun (WGS) entry which is preliminary data.</text>
</comment>
<sequence length="731" mass="82713">MPSNFFKLFKLDTAVDPVAEPGLLLSFHEDIPPATVGLLSTPELETVLSECRSHVDRIAKQCKARNLRYRDIDFDIENDQDRCLNGLVVSDVFNPSDVQRVTELWDEPQFFAGPGGSRRNEIIQGQKCSNCWFISALAATSTVEGLVEKYCVARDEQVGVYGFVFWRDVRWHLLYTSVPKYEELSIAEKALFQNDKDRYNVSARKGNKTLYFAKSGTAGETWAPLVEKAYAKLHGDYGSLCSGYASEGVEDLTGGVSSFIQCKDILDKDKFWKEELLQANRDRVFSCSFQGLNPTRNGNFNATVNGLWGNHAYSILRTIEVSGRRFLVLRNPCGQAEWNGPWSDGSKEWTPEWVDTLPVMGHVFGDPGKFVMEYKDFLSCFEQVDRTRLFDSSFTMTYDVVRVTPRPFPHSGFGYGDLCFSFSISETAFTIVVLSQLDARYFKGIAPLCYWNFDFVLFKRGQREPLDASSHSRFTSRSVNLEFPALEKRRIYCPFPFSDKTNKDQWPQSKLARVISERATSESVVTSMWILVTYQTIFNRSFQTKQIFTRKNLPIPLGILAGQDFTDLRRKAHELKMKKRTATDHDADSGKDEDESSSKADTKVEDKSNSTTTITTITTVREPSRITTNTKEVVLFGVRPQERPPQDEDEAVQDDASSTDESRPASPSPPDRNLPPETGSPILGLKVYTSKDVSVSVKGESRHDMRTSFEGLTAADWNSFSLLRFNGLIHM</sequence>
<dbReference type="InterPro" id="IPR022684">
    <property type="entry name" value="Calpain_cysteine_protease"/>
</dbReference>
<feature type="compositionally biased region" description="Basic and acidic residues" evidence="3">
    <location>
        <begin position="581"/>
        <end position="608"/>
    </location>
</feature>
<keyword evidence="2" id="KW-0645">Protease</keyword>
<evidence type="ECO:0000256" key="1">
    <source>
        <dbReference type="PIRSR" id="PIRSR622684-1"/>
    </source>
</evidence>
<keyword evidence="6" id="KW-1185">Reference proteome</keyword>
<name>A0A8H7D6U2_9AGAR</name>
<dbReference type="Pfam" id="PF00648">
    <property type="entry name" value="Peptidase_C2"/>
    <property type="match status" value="1"/>
</dbReference>
<dbReference type="PANTHER" id="PTHR10183:SF425">
    <property type="entry name" value="CALPAIN-5"/>
    <property type="match status" value="1"/>
</dbReference>
<gene>
    <name evidence="5" type="ORF">MSAN_01131800</name>
</gene>
<reference evidence="5" key="1">
    <citation type="submission" date="2020-05" db="EMBL/GenBank/DDBJ databases">
        <title>Mycena genomes resolve the evolution of fungal bioluminescence.</title>
        <authorList>
            <person name="Tsai I.J."/>
        </authorList>
    </citation>
    <scope>NUCLEOTIDE SEQUENCE</scope>
    <source>
        <strain evidence="5">160909Yilan</strain>
    </source>
</reference>
<feature type="region of interest" description="Disordered" evidence="3">
    <location>
        <begin position="576"/>
        <end position="683"/>
    </location>
</feature>
<dbReference type="InterPro" id="IPR001300">
    <property type="entry name" value="Peptidase_C2_calpain_cat"/>
</dbReference>
<dbReference type="Proteomes" id="UP000623467">
    <property type="component" value="Unassembled WGS sequence"/>
</dbReference>
<feature type="active site" evidence="1 2">
    <location>
        <position position="331"/>
    </location>
</feature>
<dbReference type="SMART" id="SM00230">
    <property type="entry name" value="CysPc"/>
    <property type="match status" value="1"/>
</dbReference>
<dbReference type="GO" id="GO:0004198">
    <property type="term" value="F:calcium-dependent cysteine-type endopeptidase activity"/>
    <property type="evidence" value="ECO:0007669"/>
    <property type="project" value="InterPro"/>
</dbReference>
<dbReference type="OrthoDB" id="424753at2759"/>
<dbReference type="SUPFAM" id="SSF54001">
    <property type="entry name" value="Cysteine proteinases"/>
    <property type="match status" value="1"/>
</dbReference>
<feature type="active site" evidence="1 2">
    <location>
        <position position="131"/>
    </location>
</feature>
<keyword evidence="2" id="KW-0788">Thiol protease</keyword>
<keyword evidence="2" id="KW-0378">Hydrolase</keyword>
<dbReference type="AlphaFoldDB" id="A0A8H7D6U2"/>
<evidence type="ECO:0000256" key="2">
    <source>
        <dbReference type="PROSITE-ProRule" id="PRU00239"/>
    </source>
</evidence>
<evidence type="ECO:0000313" key="5">
    <source>
        <dbReference type="EMBL" id="KAF7361016.1"/>
    </source>
</evidence>
<protein>
    <submittedName>
        <fullName evidence="5">Calpain catalytic domain-containing protein</fullName>
    </submittedName>
</protein>
<evidence type="ECO:0000313" key="6">
    <source>
        <dbReference type="Proteomes" id="UP000623467"/>
    </source>
</evidence>
<evidence type="ECO:0000259" key="4">
    <source>
        <dbReference type="PROSITE" id="PS50203"/>
    </source>
</evidence>
<dbReference type="EMBL" id="JACAZH010000008">
    <property type="protein sequence ID" value="KAF7361016.1"/>
    <property type="molecule type" value="Genomic_DNA"/>
</dbReference>
<dbReference type="GO" id="GO:0006508">
    <property type="term" value="P:proteolysis"/>
    <property type="evidence" value="ECO:0007669"/>
    <property type="project" value="UniProtKB-KW"/>
</dbReference>